<comment type="caution">
    <text evidence="3">The sequence shown here is derived from an EMBL/GenBank/DDBJ whole genome shotgun (WGS) entry which is preliminary data.</text>
</comment>
<evidence type="ECO:0000313" key="4">
    <source>
        <dbReference type="Proteomes" id="UP000469949"/>
    </source>
</evidence>
<sequence>MKTTKAVLCLAAVLALPLAARADDNADKLAVATKLTEKTVLKNLDTGFGGALEKTVSTMPEGKAEKVRKEAKAEFDKQRKELLDGLSKQYADKFSLDELKELDKIYDDKTYQKFQAVNADPKSEVNLLSQAVVTRLLNMLTLAAASDQTGGAPGGLPGGMPTPAPTPAK</sequence>
<reference evidence="3 4" key="1">
    <citation type="submission" date="2019-10" db="EMBL/GenBank/DDBJ databases">
        <title>Draft Genome Sequence of the Caffeine Degrading Methylotroph Methylorubrum populi PINKEL.</title>
        <authorList>
            <person name="Dawson S.C."/>
            <person name="Zhang X."/>
            <person name="Wright M.E."/>
            <person name="Sharma G."/>
            <person name="Langner J.T."/>
            <person name="Ditty J.L."/>
            <person name="Subuyuj G.A."/>
        </authorList>
    </citation>
    <scope>NUCLEOTIDE SEQUENCE [LARGE SCALE GENOMIC DNA]</scope>
    <source>
        <strain evidence="3 4">Pinkel</strain>
    </source>
</reference>
<dbReference type="RefSeq" id="WP_141952224.1">
    <property type="nucleotide sequence ID" value="NZ_CP039546.1"/>
</dbReference>
<evidence type="ECO:0000256" key="2">
    <source>
        <dbReference type="SAM" id="SignalP"/>
    </source>
</evidence>
<evidence type="ECO:0000256" key="1">
    <source>
        <dbReference type="SAM" id="MobiDB-lite"/>
    </source>
</evidence>
<keyword evidence="2" id="KW-0732">Signal</keyword>
<organism evidence="3 4">
    <name type="scientific">Methylorubrum populi</name>
    <dbReference type="NCBI Taxonomy" id="223967"/>
    <lineage>
        <taxon>Bacteria</taxon>
        <taxon>Pseudomonadati</taxon>
        <taxon>Pseudomonadota</taxon>
        <taxon>Alphaproteobacteria</taxon>
        <taxon>Hyphomicrobiales</taxon>
        <taxon>Methylobacteriaceae</taxon>
        <taxon>Methylorubrum</taxon>
    </lineage>
</organism>
<gene>
    <name evidence="3" type="ORF">F8B43_3261</name>
</gene>
<dbReference type="EMBL" id="WEKV01000010">
    <property type="protein sequence ID" value="KAB7785228.1"/>
    <property type="molecule type" value="Genomic_DNA"/>
</dbReference>
<protein>
    <submittedName>
        <fullName evidence="3">Uncharacterized protein</fullName>
    </submittedName>
</protein>
<evidence type="ECO:0000313" key="3">
    <source>
        <dbReference type="EMBL" id="KAB7785228.1"/>
    </source>
</evidence>
<name>A0A514KQD4_9HYPH</name>
<feature type="region of interest" description="Disordered" evidence="1">
    <location>
        <begin position="146"/>
        <end position="169"/>
    </location>
</feature>
<feature type="chain" id="PRO_5043915858" evidence="2">
    <location>
        <begin position="23"/>
        <end position="169"/>
    </location>
</feature>
<feature type="signal peptide" evidence="2">
    <location>
        <begin position="1"/>
        <end position="22"/>
    </location>
</feature>
<accession>A0A514KQD4</accession>
<feature type="compositionally biased region" description="Pro residues" evidence="1">
    <location>
        <begin position="160"/>
        <end position="169"/>
    </location>
</feature>
<dbReference type="AlphaFoldDB" id="A0A514KQD4"/>
<dbReference type="Proteomes" id="UP000469949">
    <property type="component" value="Unassembled WGS sequence"/>
</dbReference>
<proteinExistence type="predicted"/>